<dbReference type="GO" id="GO:0016787">
    <property type="term" value="F:hydrolase activity"/>
    <property type="evidence" value="ECO:0007669"/>
    <property type="project" value="InterPro"/>
</dbReference>
<sequence length="1126" mass="123140">MNHFKNILTTLLISLLLLPAFAQDRRTLETKVADILARFPAENSQETTKLSQQIIELGAEGIANFCDLIVPPGAGDDTQARYAITSLAKWPGSNDKALIEQSLIKALDKASDSEVKAFFLRQLAYFGQTATVQAAASYLDDETLATPAIATLTSIGSNEAAEAILQAAKTKTGNQQVAFIKALGTLSYQPAESYLLSLAESADGEALKQTYAALARIGGEASAKTFSKAAKQVSFAADEAETMLSYLAYAENLGQNGNSKLSNKLAATALKKFTSSDQLHYRSAALQILRANQGQDALKLLSKEFDHADKTYRMAVLRLAKNGLNEQEVNHWVKQFPKYSAEQQAELLYFLAHRPEAAVYTQVIQPALKSANPAVRQEAIRALAINQQEKAIPGLLEQLKEATSETDLSVVKQALLTATSQDARDQVAAQLDGAESEVQVVLIEILAARRAQTYFSQIEALCSSSSNQVSQAAYQALSRVAQTENTAALLELLQKSSSANETQAVQQALIELYRQADAPAASLVLTAMKKGDQTEKLVPILPYLNDQDALESVVLLLNDGNPSEQQAAFTALTNWSDASALPALFEVYSAPSKSEFKQKALAAYLKLSQQANAPADQKLLWLDKIMSECTTDSEKQQVIRAAGNVKTFLSLVFVANYLNEEALSAVAAQSAMKIALPTPGEQDGLTGTFVRETLHQVKAKISGADSQYFKIDIQEYLDNMPQEAGYVSMFNGKDLTGWQGLVQNPIARAKMSDKKLAAEQAKADKKMHENWSVQNGMIVFDGKGDNLCTKKMYGDFEMLVDWRITKEGDSGIYLRGTPQVQIWDTSLVQVGAQVGSGGLYNNQKHESKPLVVADNPVGEWNTFRIKMVGDKVTVHLNGVLVVDHVTMENYWDRSMPIFPKEAIELQAHGNDLAFRNLYVRELNVEVPSLSEAEKAEGFVSLFNGKNLDNWVGNKTDYRAEDGVLVVRPAEGGHGNLYTEKDYSNFIFRFEFQLTPGANNGLGIHAPLEGDAAYVGKELQILDNTAPIYANLKPYQYHGSVYGIIAAKRGFLKPVGEWNSQEVMVNGDDIKITLNGEVILEGNMKEASKNGTADKKDHPGLDRNTGRIGFLGHGSDLKFRNIRVKEL</sequence>
<name>A0A0L8V9F1_9BACT</name>
<dbReference type="EMBL" id="LGIA01000149">
    <property type="protein sequence ID" value="KOH44988.1"/>
    <property type="molecule type" value="Genomic_DNA"/>
</dbReference>
<feature type="domain" description="3-keto-alpha-glucoside-1,2-lyase/3-keto-2-hydroxy-glucal hydratase" evidence="2">
    <location>
        <begin position="725"/>
        <end position="920"/>
    </location>
</feature>
<evidence type="ECO:0000256" key="1">
    <source>
        <dbReference type="SAM" id="SignalP"/>
    </source>
</evidence>
<keyword evidence="1" id="KW-0732">Signal</keyword>
<comment type="caution">
    <text evidence="3">The sequence shown here is derived from an EMBL/GenBank/DDBJ whole genome shotgun (WGS) entry which is preliminary data.</text>
</comment>
<dbReference type="AlphaFoldDB" id="A0A0L8V9F1"/>
<dbReference type="Pfam" id="PF06439">
    <property type="entry name" value="3keto-disac_hyd"/>
    <property type="match status" value="2"/>
</dbReference>
<dbReference type="Proteomes" id="UP000036958">
    <property type="component" value="Unassembled WGS sequence"/>
</dbReference>
<dbReference type="RefSeq" id="WP_053182973.1">
    <property type="nucleotide sequence ID" value="NZ_LGIA01000149.1"/>
</dbReference>
<keyword evidence="4" id="KW-1185">Reference proteome</keyword>
<reference evidence="4" key="1">
    <citation type="submission" date="2015-07" db="EMBL/GenBank/DDBJ databases">
        <title>Genome sequencing of Sunxiuqinia dokdonensis strain SK.</title>
        <authorList>
            <person name="Ahn S."/>
            <person name="Kim B.-C."/>
        </authorList>
    </citation>
    <scope>NUCLEOTIDE SEQUENCE [LARGE SCALE GENOMIC DNA]</scope>
    <source>
        <strain evidence="4">SK</strain>
    </source>
</reference>
<evidence type="ECO:0000313" key="4">
    <source>
        <dbReference type="Proteomes" id="UP000036958"/>
    </source>
</evidence>
<feature type="chain" id="PRO_5005591698" description="3-keto-alpha-glucoside-1,2-lyase/3-keto-2-hydroxy-glucal hydratase domain-containing protein" evidence="1">
    <location>
        <begin position="23"/>
        <end position="1126"/>
    </location>
</feature>
<evidence type="ECO:0000313" key="3">
    <source>
        <dbReference type="EMBL" id="KOH44988.1"/>
    </source>
</evidence>
<dbReference type="InterPro" id="IPR016024">
    <property type="entry name" value="ARM-type_fold"/>
</dbReference>
<dbReference type="SUPFAM" id="SSF48371">
    <property type="entry name" value="ARM repeat"/>
    <property type="match status" value="2"/>
</dbReference>
<proteinExistence type="predicted"/>
<organism evidence="3 4">
    <name type="scientific">Sunxiuqinia dokdonensis</name>
    <dbReference type="NCBI Taxonomy" id="1409788"/>
    <lineage>
        <taxon>Bacteria</taxon>
        <taxon>Pseudomonadati</taxon>
        <taxon>Bacteroidota</taxon>
        <taxon>Bacteroidia</taxon>
        <taxon>Marinilabiliales</taxon>
        <taxon>Prolixibacteraceae</taxon>
        <taxon>Sunxiuqinia</taxon>
    </lineage>
</organism>
<dbReference type="InterPro" id="IPR011989">
    <property type="entry name" value="ARM-like"/>
</dbReference>
<dbReference type="InterPro" id="IPR010496">
    <property type="entry name" value="AL/BT2_dom"/>
</dbReference>
<dbReference type="Gene3D" id="2.60.120.560">
    <property type="entry name" value="Exo-inulinase, domain 1"/>
    <property type="match status" value="2"/>
</dbReference>
<gene>
    <name evidence="3" type="ORF">NC99_21130</name>
</gene>
<dbReference type="Gene3D" id="1.25.10.10">
    <property type="entry name" value="Leucine-rich Repeat Variant"/>
    <property type="match status" value="2"/>
</dbReference>
<evidence type="ECO:0000259" key="2">
    <source>
        <dbReference type="Pfam" id="PF06439"/>
    </source>
</evidence>
<dbReference type="PATRIC" id="fig|1409788.3.peg.2185"/>
<accession>A0A0L8V9F1</accession>
<feature type="domain" description="3-keto-alpha-glucoside-1,2-lyase/3-keto-2-hydroxy-glucal hydratase" evidence="2">
    <location>
        <begin position="937"/>
        <end position="1124"/>
    </location>
</feature>
<protein>
    <recommendedName>
        <fullName evidence="2">3-keto-alpha-glucoside-1,2-lyase/3-keto-2-hydroxy-glucal hydratase domain-containing protein</fullName>
    </recommendedName>
</protein>
<feature type="signal peptide" evidence="1">
    <location>
        <begin position="1"/>
        <end position="22"/>
    </location>
</feature>
<dbReference type="OrthoDB" id="9806233at2"/>
<dbReference type="STRING" id="1409788.NC99_21130"/>